<name>K5B976_MYCHD</name>
<gene>
    <name evidence="2" type="ORF">C731_1138</name>
</gene>
<protein>
    <recommendedName>
        <fullName evidence="1">Mammalian cell entry C-terminal domain-containing protein</fullName>
    </recommendedName>
</protein>
<proteinExistence type="predicted"/>
<dbReference type="eggNOG" id="COG1463">
    <property type="taxonomic scope" value="Bacteria"/>
</dbReference>
<dbReference type="InterPro" id="IPR052336">
    <property type="entry name" value="MlaD_Phospholipid_Transporter"/>
</dbReference>
<dbReference type="NCBIfam" id="TIGR00996">
    <property type="entry name" value="Mtu_fam_mce"/>
    <property type="match status" value="1"/>
</dbReference>
<dbReference type="STRING" id="1122247.GCA_000379865_03988"/>
<dbReference type="InterPro" id="IPR024516">
    <property type="entry name" value="Mce_C"/>
</dbReference>
<feature type="domain" description="Mammalian cell entry C-terminal" evidence="1">
    <location>
        <begin position="80"/>
        <end position="213"/>
    </location>
</feature>
<dbReference type="GO" id="GO:0005576">
    <property type="term" value="C:extracellular region"/>
    <property type="evidence" value="ECO:0007669"/>
    <property type="project" value="TreeGrafter"/>
</dbReference>
<sequence>MRLNGDVDLPANAVAKIGTTSLLGSLHIELAPPTDQPPIGRLHNGSLIPLSPGDAYPSTEQTLAALSLVLNGGGLGQVHDITEALATALDGREHDARRLVEQLNAFVAHLNDQIGDIIAATDSLNRLVGRFAAQQPVLDRALATVPDALRVLNAERQQLVTASDQLAKFSALTVDSVNRSKENLVRELRDIGPVLAALADAGPSLTRSLSLLATFPFPNETFENFQRGDYANLTAIFDLTLSRIDAALFTGTRWECDLTELELQWGRTIGQFPSPCLAGGPHNQGNPLVIPYRWDQGR</sequence>
<dbReference type="Pfam" id="PF11887">
    <property type="entry name" value="Mce4_CUP1"/>
    <property type="match status" value="1"/>
</dbReference>
<reference evidence="2 3" key="1">
    <citation type="journal article" date="2012" name="J. Bacteriol.">
        <title>Genome sequence of Mycobacterium hassiacum DSM 44199, a rare source of heat-stable mycobacterial proteins.</title>
        <authorList>
            <person name="Tiago I."/>
            <person name="Maranha A."/>
            <person name="Mendes V."/>
            <person name="Alarico S."/>
            <person name="Moynihan P.J."/>
            <person name="Clarke A.J."/>
            <person name="Macedo-Ribeiro S."/>
            <person name="Pereira P.J."/>
            <person name="Empadinhas N."/>
        </authorList>
    </citation>
    <scope>NUCLEOTIDE SEQUENCE [LARGE SCALE GENOMIC DNA]</scope>
    <source>
        <strain evidence="3">DSM 44199 / CIP 105218 / JCM 12690 / 3849</strain>
    </source>
</reference>
<dbReference type="AlphaFoldDB" id="K5B976"/>
<dbReference type="PANTHER" id="PTHR33371">
    <property type="entry name" value="INTERMEMBRANE PHOSPHOLIPID TRANSPORT SYSTEM BINDING PROTEIN MLAD-RELATED"/>
    <property type="match status" value="1"/>
</dbReference>
<dbReference type="InterPro" id="IPR005693">
    <property type="entry name" value="Mce"/>
</dbReference>
<comment type="caution">
    <text evidence="2">The sequence shown here is derived from an EMBL/GenBank/DDBJ whole genome shotgun (WGS) entry which is preliminary data.</text>
</comment>
<dbReference type="Proteomes" id="UP000006265">
    <property type="component" value="Unassembled WGS sequence"/>
</dbReference>
<organism evidence="2 3">
    <name type="scientific">Mycolicibacterium hassiacum (strain DSM 44199 / CIP 105218 / JCM 12690 / 3849)</name>
    <name type="common">Mycobacterium hassiacum</name>
    <dbReference type="NCBI Taxonomy" id="1122247"/>
    <lineage>
        <taxon>Bacteria</taxon>
        <taxon>Bacillati</taxon>
        <taxon>Actinomycetota</taxon>
        <taxon>Actinomycetes</taxon>
        <taxon>Mycobacteriales</taxon>
        <taxon>Mycobacteriaceae</taxon>
        <taxon>Mycolicibacterium</taxon>
    </lineage>
</organism>
<evidence type="ECO:0000313" key="2">
    <source>
        <dbReference type="EMBL" id="EKF24963.1"/>
    </source>
</evidence>
<keyword evidence="3" id="KW-1185">Reference proteome</keyword>
<dbReference type="PANTHER" id="PTHR33371:SF15">
    <property type="entry name" value="LIPOPROTEIN LPRN"/>
    <property type="match status" value="1"/>
</dbReference>
<dbReference type="EMBL" id="AMRA01000027">
    <property type="protein sequence ID" value="EKF24963.1"/>
    <property type="molecule type" value="Genomic_DNA"/>
</dbReference>
<evidence type="ECO:0000313" key="3">
    <source>
        <dbReference type="Proteomes" id="UP000006265"/>
    </source>
</evidence>
<accession>K5B976</accession>
<evidence type="ECO:0000259" key="1">
    <source>
        <dbReference type="Pfam" id="PF11887"/>
    </source>
</evidence>
<dbReference type="PATRIC" id="fig|1122247.3.peg.1096"/>